<dbReference type="EMBL" id="JANSHE010000084">
    <property type="protein sequence ID" value="KAJ3017268.1"/>
    <property type="molecule type" value="Genomic_DNA"/>
</dbReference>
<evidence type="ECO:0000313" key="1">
    <source>
        <dbReference type="EMBL" id="KAJ3017268.1"/>
    </source>
</evidence>
<gene>
    <name evidence="1" type="ORF">NUW54_g623</name>
</gene>
<reference evidence="1" key="1">
    <citation type="submission" date="2022-08" db="EMBL/GenBank/DDBJ databases">
        <title>Genome Sequence of Pycnoporus sanguineus.</title>
        <authorList>
            <person name="Buettner E."/>
        </authorList>
    </citation>
    <scope>NUCLEOTIDE SEQUENCE</scope>
    <source>
        <strain evidence="1">CG-C14</strain>
    </source>
</reference>
<comment type="caution">
    <text evidence="1">The sequence shown here is derived from an EMBL/GenBank/DDBJ whole genome shotgun (WGS) entry which is preliminary data.</text>
</comment>
<organism evidence="1 2">
    <name type="scientific">Trametes sanguinea</name>
    <dbReference type="NCBI Taxonomy" id="158606"/>
    <lineage>
        <taxon>Eukaryota</taxon>
        <taxon>Fungi</taxon>
        <taxon>Dikarya</taxon>
        <taxon>Basidiomycota</taxon>
        <taxon>Agaricomycotina</taxon>
        <taxon>Agaricomycetes</taxon>
        <taxon>Polyporales</taxon>
        <taxon>Polyporaceae</taxon>
        <taxon>Trametes</taxon>
    </lineage>
</organism>
<accession>A0ACC1Q984</accession>
<protein>
    <submittedName>
        <fullName evidence="1">Uncharacterized protein</fullName>
    </submittedName>
</protein>
<dbReference type="Proteomes" id="UP001144978">
    <property type="component" value="Unassembled WGS sequence"/>
</dbReference>
<evidence type="ECO:0000313" key="2">
    <source>
        <dbReference type="Proteomes" id="UP001144978"/>
    </source>
</evidence>
<keyword evidence="2" id="KW-1185">Reference proteome</keyword>
<name>A0ACC1Q984_9APHY</name>
<sequence length="353" mass="40647">MNNMNPPRQPWLSRDVDAQNRARTRLPELFAIAHQLFTHWECIAEWDTRLPFGPLHRAPGASDLRVKFSAKVPSFTCTHARQPVLKLWPTWAYANVNPTQYAELFFTRSGYPEPNDVEAASITFVRIDWSVTDIAFLPDLFRSFKSLRTLQCLEFKSCILPAEALRQLQRVISEWHPRERGPITDIKFHNCTIAIEDVHFLTRPSLTNWSVLQSLTLYSPSADPSPLEGQDRFLEALSLLPVDCRPRLRNLHYSVKDANDLWDVLGSRLPSFRPLEELTIWIREAILNVPGHSASNYPRKHLQKINITYQLGPQRAPVQSVWNLPHHEQDLLRRAAAAIASWREEGLIVDVTN</sequence>
<proteinExistence type="predicted"/>